<dbReference type="Gene3D" id="2.60.120.200">
    <property type="match status" value="1"/>
</dbReference>
<dbReference type="OrthoDB" id="6275838at2759"/>
<evidence type="ECO:0000313" key="3">
    <source>
        <dbReference type="EMBL" id="KOF70139.1"/>
    </source>
</evidence>
<comment type="caution">
    <text evidence="1">Lacks conserved residue(s) required for the propagation of feature annotation.</text>
</comment>
<dbReference type="InterPro" id="IPR001791">
    <property type="entry name" value="Laminin_G"/>
</dbReference>
<dbReference type="PROSITE" id="PS50025">
    <property type="entry name" value="LAM_G_DOMAIN"/>
    <property type="match status" value="1"/>
</dbReference>
<dbReference type="Pfam" id="PF02210">
    <property type="entry name" value="Laminin_G_2"/>
    <property type="match status" value="1"/>
</dbReference>
<dbReference type="InterPro" id="IPR013320">
    <property type="entry name" value="ConA-like_dom_sf"/>
</dbReference>
<dbReference type="AlphaFoldDB" id="A0A0L8G005"/>
<dbReference type="PANTHER" id="PTHR15036:SF89">
    <property type="entry name" value="NEUREXIN 1, ISOFORM F"/>
    <property type="match status" value="1"/>
</dbReference>
<dbReference type="SUPFAM" id="SSF49899">
    <property type="entry name" value="Concanavalin A-like lectins/glucanases"/>
    <property type="match status" value="1"/>
</dbReference>
<dbReference type="EMBL" id="KQ425015">
    <property type="protein sequence ID" value="KOF70139.1"/>
    <property type="molecule type" value="Genomic_DNA"/>
</dbReference>
<sequence length="173" mass="20345">STTYHFGPNPGLLQYTYPAKKRKDRTEDLLAFGLKTKQKDAVLVRVQSKDSDDYLEAELVDGNIFVVYNMGTADHPVGEVYHKVNDGEYHVVRFTRNGANSTIQVDNYKPQPKHPDEYYIHLLMCIFLHKHPYSFAHIYLYCKIHFSRNRNMHMYLNIKIIQVDMEILFFVVK</sequence>
<evidence type="ECO:0000259" key="2">
    <source>
        <dbReference type="PROSITE" id="PS50025"/>
    </source>
</evidence>
<name>A0A0L8G005_OCTBM</name>
<organism evidence="3">
    <name type="scientific">Octopus bimaculoides</name>
    <name type="common">California two-spotted octopus</name>
    <dbReference type="NCBI Taxonomy" id="37653"/>
    <lineage>
        <taxon>Eukaryota</taxon>
        <taxon>Metazoa</taxon>
        <taxon>Spiralia</taxon>
        <taxon>Lophotrochozoa</taxon>
        <taxon>Mollusca</taxon>
        <taxon>Cephalopoda</taxon>
        <taxon>Coleoidea</taxon>
        <taxon>Octopodiformes</taxon>
        <taxon>Octopoda</taxon>
        <taxon>Incirrata</taxon>
        <taxon>Octopodidae</taxon>
        <taxon>Octopus</taxon>
    </lineage>
</organism>
<accession>A0A0L8G005</accession>
<feature type="domain" description="Laminin G" evidence="2">
    <location>
        <begin position="2"/>
        <end position="173"/>
    </location>
</feature>
<evidence type="ECO:0000256" key="1">
    <source>
        <dbReference type="PROSITE-ProRule" id="PRU00122"/>
    </source>
</evidence>
<dbReference type="InterPro" id="IPR050372">
    <property type="entry name" value="Neurexin-related_CASP"/>
</dbReference>
<feature type="non-terminal residue" evidence="3">
    <location>
        <position position="1"/>
    </location>
</feature>
<protein>
    <recommendedName>
        <fullName evidence="2">Laminin G domain-containing protein</fullName>
    </recommendedName>
</protein>
<dbReference type="PANTHER" id="PTHR15036">
    <property type="entry name" value="PIKACHURIN-LIKE PROTEIN"/>
    <property type="match status" value="1"/>
</dbReference>
<reference evidence="3" key="1">
    <citation type="submission" date="2015-07" db="EMBL/GenBank/DDBJ databases">
        <title>MeaNS - Measles Nucleotide Surveillance Program.</title>
        <authorList>
            <person name="Tran T."/>
            <person name="Druce J."/>
        </authorList>
    </citation>
    <scope>NUCLEOTIDE SEQUENCE</scope>
    <source>
        <strain evidence="3">UCB-OBI-ISO-001</strain>
        <tissue evidence="3">Gonad</tissue>
    </source>
</reference>
<dbReference type="STRING" id="37653.A0A0L8G005"/>
<gene>
    <name evidence="3" type="ORF">OCBIM_22003486mg</name>
</gene>
<proteinExistence type="predicted"/>
<dbReference type="SMART" id="SM00282">
    <property type="entry name" value="LamG"/>
    <property type="match status" value="1"/>
</dbReference>
<dbReference type="CDD" id="cd00110">
    <property type="entry name" value="LamG"/>
    <property type="match status" value="1"/>
</dbReference>